<proteinExistence type="predicted"/>
<feature type="region of interest" description="Disordered" evidence="1">
    <location>
        <begin position="144"/>
        <end position="180"/>
    </location>
</feature>
<name>E9D817_COCPS</name>
<protein>
    <submittedName>
        <fullName evidence="2">Uncharacterized protein</fullName>
    </submittedName>
</protein>
<dbReference type="Proteomes" id="UP000002497">
    <property type="component" value="Unassembled WGS sequence"/>
</dbReference>
<evidence type="ECO:0000313" key="3">
    <source>
        <dbReference type="Proteomes" id="UP000002497"/>
    </source>
</evidence>
<accession>E9D817</accession>
<dbReference type="VEuPathDB" id="FungiDB:D8B26_000228"/>
<reference evidence="3" key="2">
    <citation type="submission" date="2010-03" db="EMBL/GenBank/DDBJ databases">
        <title>The genome sequence of Coccidioides posadasii strain Silveira.</title>
        <authorList>
            <consortium name="The Broad Institute Genome Sequencing Center for Infectious Disease"/>
            <person name="Neafsey D."/>
            <person name="Orbach M."/>
            <person name="Henn M.R."/>
            <person name="Cole G.T."/>
            <person name="Galgiani J."/>
            <person name="Gardner M.J."/>
            <person name="Kirkland T.N."/>
            <person name="Taylor J.W."/>
            <person name="Young S.K."/>
            <person name="Zeng Q."/>
            <person name="Koehrsen M."/>
            <person name="Alvarado L."/>
            <person name="Berlin A."/>
            <person name="Borenstein D."/>
            <person name="Chapman S.B."/>
            <person name="Chen Z."/>
            <person name="Engels R."/>
            <person name="Freedman E."/>
            <person name="Gellesch M."/>
            <person name="Goldberg J."/>
            <person name="Griggs A."/>
            <person name="Gujja S."/>
            <person name="Heilman E."/>
            <person name="Heiman D."/>
            <person name="Howarth C."/>
            <person name="Jen D."/>
            <person name="Larson L."/>
            <person name="Mehta T."/>
            <person name="Neiman D."/>
            <person name="Park D."/>
            <person name="Pearson M."/>
            <person name="Richards J."/>
            <person name="Roberts A."/>
            <person name="Saif S."/>
            <person name="Shea T."/>
            <person name="Shenoy N."/>
            <person name="Sisk P."/>
            <person name="Stolte C."/>
            <person name="Sykes S."/>
            <person name="Walk T."/>
            <person name="White J."/>
            <person name="Yandava C."/>
            <person name="Haas B."/>
            <person name="Nusbaum C."/>
            <person name="Birren B."/>
        </authorList>
    </citation>
    <scope>NUCLEOTIDE SEQUENCE [LARGE SCALE GENOMIC DNA]</scope>
    <source>
        <strain evidence="3">RMSCC 757 / Silveira</strain>
    </source>
</reference>
<dbReference type="VEuPathDB" id="FungiDB:CPSG_05969"/>
<dbReference type="EMBL" id="GL636494">
    <property type="protein sequence ID" value="EFW17526.1"/>
    <property type="molecule type" value="Genomic_DNA"/>
</dbReference>
<evidence type="ECO:0000256" key="1">
    <source>
        <dbReference type="SAM" id="MobiDB-lite"/>
    </source>
</evidence>
<reference evidence="3" key="1">
    <citation type="journal article" date="2010" name="Genome Res.">
        <title>Population genomic sequencing of Coccidioides fungi reveals recent hybridization and transposon control.</title>
        <authorList>
            <person name="Neafsey D.E."/>
            <person name="Barker B.M."/>
            <person name="Sharpton T.J."/>
            <person name="Stajich J.E."/>
            <person name="Park D.J."/>
            <person name="Whiston E."/>
            <person name="Hung C.-Y."/>
            <person name="McMahan C."/>
            <person name="White J."/>
            <person name="Sykes S."/>
            <person name="Heiman D."/>
            <person name="Young S."/>
            <person name="Zeng Q."/>
            <person name="Abouelleil A."/>
            <person name="Aftuck L."/>
            <person name="Bessette D."/>
            <person name="Brown A."/>
            <person name="FitzGerald M."/>
            <person name="Lui A."/>
            <person name="Macdonald J.P."/>
            <person name="Priest M."/>
            <person name="Orbach M.J."/>
            <person name="Galgiani J.N."/>
            <person name="Kirkland T.N."/>
            <person name="Cole G.T."/>
            <person name="Birren B.W."/>
            <person name="Henn M.R."/>
            <person name="Taylor J.W."/>
            <person name="Rounsley S.D."/>
        </authorList>
    </citation>
    <scope>NUCLEOTIDE SEQUENCE [LARGE SCALE GENOMIC DNA]</scope>
    <source>
        <strain evidence="3">RMSCC 757 / Silveira</strain>
    </source>
</reference>
<evidence type="ECO:0000313" key="2">
    <source>
        <dbReference type="EMBL" id="EFW17526.1"/>
    </source>
</evidence>
<dbReference type="STRING" id="443226.E9D817"/>
<dbReference type="HOGENOM" id="CLU_1496066_0_0_1"/>
<sequence>MVFPELNREPMIDSIIMRCWYGTVAELAADTEKLYGMSSEASRGKIEGVKCSAPISADDFTSRRKLCEDLARCGISKALSLRNPRQLGLPIKRRHVCWELLQEIASATYIHLHQHSPIAAIDVSSARSKPLGCQKCLSLSQMKYGPGGATASTRPETAASARSGVAPSVSGLARAGPDGS</sequence>
<dbReference type="AlphaFoldDB" id="E9D817"/>
<organism evidence="3">
    <name type="scientific">Coccidioides posadasii (strain RMSCC 757 / Silveira)</name>
    <name type="common">Valley fever fungus</name>
    <dbReference type="NCBI Taxonomy" id="443226"/>
    <lineage>
        <taxon>Eukaryota</taxon>
        <taxon>Fungi</taxon>
        <taxon>Dikarya</taxon>
        <taxon>Ascomycota</taxon>
        <taxon>Pezizomycotina</taxon>
        <taxon>Eurotiomycetes</taxon>
        <taxon>Eurotiomycetidae</taxon>
        <taxon>Onygenales</taxon>
        <taxon>Onygenaceae</taxon>
        <taxon>Coccidioides</taxon>
    </lineage>
</organism>
<gene>
    <name evidence="2" type="ORF">CPSG_05969</name>
</gene>
<keyword evidence="3" id="KW-1185">Reference proteome</keyword>